<accession>A0A5K1K8L3</accession>
<dbReference type="EC" id="2.3.1.225" evidence="1"/>
<dbReference type="AlphaFoldDB" id="A0A5K1K8L3"/>
<dbReference type="GO" id="GO:0019706">
    <property type="term" value="F:protein-cysteine S-palmitoyltransferase activity"/>
    <property type="evidence" value="ECO:0007669"/>
    <property type="project" value="UniProtKB-EC"/>
</dbReference>
<organism evidence="1">
    <name type="scientific">Ganoderma boninense</name>
    <dbReference type="NCBI Taxonomy" id="34458"/>
    <lineage>
        <taxon>Eukaryota</taxon>
        <taxon>Fungi</taxon>
        <taxon>Dikarya</taxon>
        <taxon>Basidiomycota</taxon>
        <taxon>Agaricomycotina</taxon>
        <taxon>Agaricomycetes</taxon>
        <taxon>Polyporales</taxon>
        <taxon>Polyporaceae</taxon>
        <taxon>Ganoderma</taxon>
    </lineage>
</organism>
<gene>
    <name evidence="1" type="primary">Q4IA62</name>
</gene>
<dbReference type="SUPFAM" id="SSF53254">
    <property type="entry name" value="Phosphoglycerate mutase-like"/>
    <property type="match status" value="1"/>
</dbReference>
<reference evidence="1" key="1">
    <citation type="submission" date="2019-10" db="EMBL/GenBank/DDBJ databases">
        <authorList>
            <person name="Nor Muhammad N."/>
        </authorList>
    </citation>
    <scope>NUCLEOTIDE SEQUENCE</scope>
</reference>
<dbReference type="InterPro" id="IPR029033">
    <property type="entry name" value="His_PPase_superfam"/>
</dbReference>
<sequence>MLNEISYKPFISFFNVTQAAASQPLLGGIVDYASAVAIELHSSRNASEPTVNVRFKNGTTDRTFHDVQIFGQRSLPLSQFISELAPIAVNSTQQWCTVCNQMSLRGCSVFQQ</sequence>
<dbReference type="Gene3D" id="3.40.50.1240">
    <property type="entry name" value="Phosphoglycerate mutase-like"/>
    <property type="match status" value="1"/>
</dbReference>
<dbReference type="EMBL" id="LR730168">
    <property type="protein sequence ID" value="VWP02387.1"/>
    <property type="molecule type" value="Genomic_DNA"/>
</dbReference>
<proteinExistence type="predicted"/>
<evidence type="ECO:0000313" key="1">
    <source>
        <dbReference type="EMBL" id="VWP02387.1"/>
    </source>
</evidence>
<name>A0A5K1K8L3_9APHY</name>
<protein>
    <submittedName>
        <fullName evidence="1">Palmitoyltransferase PFA3 )</fullName>
        <ecNumber evidence="1">2.3.1.225</ecNumber>
    </submittedName>
</protein>
<keyword evidence="1" id="KW-0012">Acyltransferase</keyword>
<keyword evidence="1" id="KW-0808">Transferase</keyword>